<gene>
    <name evidence="1" type="ORF">A2961_00680</name>
</gene>
<organism evidence="1 2">
    <name type="scientific">Candidatus Woesebacteria bacterium RIFCSPLOWO2_01_FULL_39_21</name>
    <dbReference type="NCBI Taxonomy" id="1802519"/>
    <lineage>
        <taxon>Bacteria</taxon>
        <taxon>Candidatus Woeseibacteriota</taxon>
    </lineage>
</organism>
<dbReference type="EMBL" id="MGHF01000002">
    <property type="protein sequence ID" value="OGM65197.1"/>
    <property type="molecule type" value="Genomic_DNA"/>
</dbReference>
<dbReference type="Proteomes" id="UP000177082">
    <property type="component" value="Unassembled WGS sequence"/>
</dbReference>
<dbReference type="AlphaFoldDB" id="A0A1F8BMB0"/>
<reference evidence="1 2" key="1">
    <citation type="journal article" date="2016" name="Nat. Commun.">
        <title>Thousands of microbial genomes shed light on interconnected biogeochemical processes in an aquifer system.</title>
        <authorList>
            <person name="Anantharaman K."/>
            <person name="Brown C.T."/>
            <person name="Hug L.A."/>
            <person name="Sharon I."/>
            <person name="Castelle C.J."/>
            <person name="Probst A.J."/>
            <person name="Thomas B.C."/>
            <person name="Singh A."/>
            <person name="Wilkins M.J."/>
            <person name="Karaoz U."/>
            <person name="Brodie E.L."/>
            <person name="Williams K.H."/>
            <person name="Hubbard S.S."/>
            <person name="Banfield J.F."/>
        </authorList>
    </citation>
    <scope>NUCLEOTIDE SEQUENCE [LARGE SCALE GENOMIC DNA]</scope>
</reference>
<evidence type="ECO:0000313" key="2">
    <source>
        <dbReference type="Proteomes" id="UP000177082"/>
    </source>
</evidence>
<accession>A0A1F8BMB0</accession>
<evidence type="ECO:0000313" key="1">
    <source>
        <dbReference type="EMBL" id="OGM65197.1"/>
    </source>
</evidence>
<comment type="caution">
    <text evidence="1">The sequence shown here is derived from an EMBL/GenBank/DDBJ whole genome shotgun (WGS) entry which is preliminary data.</text>
</comment>
<sequence length="447" mass="50738">MGETGYSEQEVESVVSTAASSLKEEDLGLKSKLTSRAFYKAIDRATRVISPLTGNVPLEEHRVDKALGESLRRLRRYRDILYGEGEVSRIAGSENLALWYYLQELGRRSGFNWSKVDISKACADARKFLDSVSSRDKELKALSDPYTPTIGIEVEYQPSILSRRTSDSLRSRLKLRPEKTASLGEEFISLRSFHAKNEIDQLRELALYPTASPSTQLRETLYLLKEHRIKWPVNIHATLSELNLSWENSEPMVITSLMIACGFSDPFLTSGQVGYYKEHEGELNISEVIKKSPDGNVYPLHRLRDRLESKYKDPTVSRGVEFRGCARFSNFSDLVRYLTSLQEAGKLAIAHQKVKDPGIVSDHKLRGLSEGYDLVFDDWEETLADLGINLGIEDSIYRLSDPDSKVSEIVIPYYRAIARISFLSQSDPKFRRNAREQLTRVRQVAKG</sequence>
<protein>
    <submittedName>
        <fullName evidence="1">Uncharacterized protein</fullName>
    </submittedName>
</protein>
<proteinExistence type="predicted"/>
<name>A0A1F8BMB0_9BACT</name>